<evidence type="ECO:0000313" key="3">
    <source>
        <dbReference type="Proteomes" id="UP000838412"/>
    </source>
</evidence>
<dbReference type="CDD" id="cd01650">
    <property type="entry name" value="RT_nLTR_like"/>
    <property type="match status" value="1"/>
</dbReference>
<dbReference type="Pfam" id="PF00078">
    <property type="entry name" value="RVT_1"/>
    <property type="match status" value="1"/>
</dbReference>
<dbReference type="InterPro" id="IPR000477">
    <property type="entry name" value="RT_dom"/>
</dbReference>
<accession>A0A8K0AGV9</accession>
<dbReference type="Proteomes" id="UP000838412">
    <property type="component" value="Chromosome 9"/>
</dbReference>
<evidence type="ECO:0000313" key="2">
    <source>
        <dbReference type="EMBL" id="CAH1274612.1"/>
    </source>
</evidence>
<dbReference type="PANTHER" id="PTHR33332">
    <property type="entry name" value="REVERSE TRANSCRIPTASE DOMAIN-CONTAINING PROTEIN"/>
    <property type="match status" value="1"/>
</dbReference>
<dbReference type="InterPro" id="IPR036691">
    <property type="entry name" value="Endo/exonu/phosph_ase_sf"/>
</dbReference>
<evidence type="ECO:0000259" key="1">
    <source>
        <dbReference type="PROSITE" id="PS50878"/>
    </source>
</evidence>
<dbReference type="OrthoDB" id="426210at2759"/>
<dbReference type="Gene3D" id="3.60.10.10">
    <property type="entry name" value="Endonuclease/exonuclease/phosphatase"/>
    <property type="match status" value="1"/>
</dbReference>
<dbReference type="InterPro" id="IPR043502">
    <property type="entry name" value="DNA/RNA_pol_sf"/>
</dbReference>
<proteinExistence type="predicted"/>
<dbReference type="PRINTS" id="PR01345">
    <property type="entry name" value="CERVTRCPTASE"/>
</dbReference>
<organism evidence="2 3">
    <name type="scientific">Branchiostoma lanceolatum</name>
    <name type="common">Common lancelet</name>
    <name type="synonym">Amphioxus lanceolatum</name>
    <dbReference type="NCBI Taxonomy" id="7740"/>
    <lineage>
        <taxon>Eukaryota</taxon>
        <taxon>Metazoa</taxon>
        <taxon>Chordata</taxon>
        <taxon>Cephalochordata</taxon>
        <taxon>Leptocardii</taxon>
        <taxon>Amphioxiformes</taxon>
        <taxon>Branchiostomatidae</taxon>
        <taxon>Branchiostoma</taxon>
    </lineage>
</organism>
<dbReference type="SUPFAM" id="SSF56672">
    <property type="entry name" value="DNA/RNA polymerases"/>
    <property type="match status" value="1"/>
</dbReference>
<dbReference type="PROSITE" id="PS50878">
    <property type="entry name" value="RT_POL"/>
    <property type="match status" value="1"/>
</dbReference>
<dbReference type="EMBL" id="OV696694">
    <property type="protein sequence ID" value="CAH1274612.1"/>
    <property type="molecule type" value="Genomic_DNA"/>
</dbReference>
<reference evidence="2" key="1">
    <citation type="submission" date="2022-01" db="EMBL/GenBank/DDBJ databases">
        <authorList>
            <person name="Braso-Vives M."/>
        </authorList>
    </citation>
    <scope>NUCLEOTIDE SEQUENCE</scope>
</reference>
<dbReference type="AlphaFoldDB" id="A0A8K0AGV9"/>
<feature type="domain" description="Reverse transcriptase" evidence="1">
    <location>
        <begin position="268"/>
        <end position="534"/>
    </location>
</feature>
<gene>
    <name evidence="2" type="primary">Hypp5347</name>
    <name evidence="2" type="ORF">BLAG_LOCUS25575</name>
</gene>
<name>A0A8K0AGV9_BRALA</name>
<sequence length="722" mass="81495">MHLNLTQALYKSNREPLLPPSLTHPGCVGPVTEQWVGTTEAWPVTPVGNETWLDASVTNSEILPDTFRTYRKDRNKNGGGVLVAVHSTLESRDVPELLEDGCEVIWVRVKLQGRKSLYTCAYYRPDVSDRASLEGFNASVEVLPGLSDHDAVFYIKHQKSSNVGIAALKDGGRLISDPKGQADILNRHFESAFGDGRTYSSEEFQEKCRMPPADYPILNKVKISAQGVKKLLSNLKPTKAPGPDNISPRVLKELASEIAAPLTILFQTSVNTGTLPSDWKAANITPAFKKGEQYDAGNYRPVSLTCVCCKVLEHILTSTTRDHLEHHGILCNQQHGFRRGRSCETQLLDFTEELFENMVSGRQTDILVMDFAKAFDKVSHSLLLHKLSHHGINGEIGAWITAFLTDRTQAVVVNGERSDFVRVRSGVPQGSILSPLLFLIYINDLPSNLTSPSRLFADDTAAYNTVTSPEDQGVLQKDLERLADWENRWDMEFHPGKCQTLHVTRSRRTFQHSYRLHGQVLETVPSVKYLGLTITKDLTWKEHTNNLCNKANKTLGFLKRNLKINSRHIREMAYKAYVRPILEYAASVWDPHIQQDIDRLEAVQRRAARFVMRRYRHTSSPTEMLEDLGWASLQARQRTARLAMLYKIQHGIVSTEGLKSKLQPAPPRRRRAHAQQLVQPVGRTDYRKESFLPRTVRDWNTLSPTAVEADNVNTFVSRVSLH</sequence>
<protein>
    <submittedName>
        <fullName evidence="2">Hypp5347 protein</fullName>
    </submittedName>
</protein>
<keyword evidence="3" id="KW-1185">Reference proteome</keyword>